<dbReference type="InterPro" id="IPR001296">
    <property type="entry name" value="Glyco_trans_1"/>
</dbReference>
<dbReference type="EMBL" id="RPFW01000012">
    <property type="protein sequence ID" value="TVY99753.1"/>
    <property type="molecule type" value="Genomic_DNA"/>
</dbReference>
<comment type="caution">
    <text evidence="5">The sequence shown here is derived from an EMBL/GenBank/DDBJ whole genome shotgun (WGS) entry which is preliminary data.</text>
</comment>
<feature type="domain" description="Glycosyl transferase family 1" evidence="3">
    <location>
        <begin position="571"/>
        <end position="737"/>
    </location>
</feature>
<dbReference type="PANTHER" id="PTHR12526">
    <property type="entry name" value="GLYCOSYLTRANSFERASE"/>
    <property type="match status" value="1"/>
</dbReference>
<dbReference type="Pfam" id="PF13439">
    <property type="entry name" value="Glyco_transf_4"/>
    <property type="match status" value="2"/>
</dbReference>
<dbReference type="Pfam" id="PF00534">
    <property type="entry name" value="Glycos_transf_1"/>
    <property type="match status" value="2"/>
</dbReference>
<protein>
    <submittedName>
        <fullName evidence="5">Glycosyltransferase</fullName>
    </submittedName>
</protein>
<proteinExistence type="predicted"/>
<evidence type="ECO:0000256" key="2">
    <source>
        <dbReference type="ARBA" id="ARBA00022679"/>
    </source>
</evidence>
<dbReference type="GO" id="GO:0016757">
    <property type="term" value="F:glycosyltransferase activity"/>
    <property type="evidence" value="ECO:0007669"/>
    <property type="project" value="UniProtKB-KW"/>
</dbReference>
<dbReference type="Proteomes" id="UP000460272">
    <property type="component" value="Unassembled WGS sequence"/>
</dbReference>
<evidence type="ECO:0000259" key="4">
    <source>
        <dbReference type="Pfam" id="PF13439"/>
    </source>
</evidence>
<feature type="domain" description="Glycosyltransferase subfamily 4-like N-terminal" evidence="4">
    <location>
        <begin position="398"/>
        <end position="561"/>
    </location>
</feature>
<dbReference type="SUPFAM" id="SSF53756">
    <property type="entry name" value="UDP-Glycosyltransferase/glycogen phosphorylase"/>
    <property type="match status" value="2"/>
</dbReference>
<gene>
    <name evidence="5" type="ORF">EAS64_41570</name>
</gene>
<accession>A0A6P2BNL9</accession>
<evidence type="ECO:0000259" key="3">
    <source>
        <dbReference type="Pfam" id="PF00534"/>
    </source>
</evidence>
<dbReference type="Gene3D" id="3.40.50.2000">
    <property type="entry name" value="Glycogen Phosphorylase B"/>
    <property type="match status" value="4"/>
</dbReference>
<evidence type="ECO:0000256" key="1">
    <source>
        <dbReference type="ARBA" id="ARBA00022676"/>
    </source>
</evidence>
<feature type="domain" description="Glycosyl transferase family 1" evidence="3">
    <location>
        <begin position="175"/>
        <end position="341"/>
    </location>
</feature>
<evidence type="ECO:0000313" key="6">
    <source>
        <dbReference type="Proteomes" id="UP000460272"/>
    </source>
</evidence>
<name>A0A6P2BNL9_9ACTN</name>
<organism evidence="5 6">
    <name type="scientific">Trebonia kvetii</name>
    <dbReference type="NCBI Taxonomy" id="2480626"/>
    <lineage>
        <taxon>Bacteria</taxon>
        <taxon>Bacillati</taxon>
        <taxon>Actinomycetota</taxon>
        <taxon>Actinomycetes</taxon>
        <taxon>Streptosporangiales</taxon>
        <taxon>Treboniaceae</taxon>
        <taxon>Trebonia</taxon>
    </lineage>
</organism>
<dbReference type="InterPro" id="IPR028098">
    <property type="entry name" value="Glyco_trans_4-like_N"/>
</dbReference>
<keyword evidence="1" id="KW-0328">Glycosyltransferase</keyword>
<evidence type="ECO:0000313" key="5">
    <source>
        <dbReference type="EMBL" id="TVY99753.1"/>
    </source>
</evidence>
<dbReference type="RefSeq" id="WP_145862239.1">
    <property type="nucleotide sequence ID" value="NZ_RPFW01000012.1"/>
</dbReference>
<reference evidence="5 6" key="1">
    <citation type="submission" date="2018-11" db="EMBL/GenBank/DDBJ databases">
        <title>Trebonia kvetii gen.nov., sp.nov., a novel acidophilic actinobacterium, and proposal of the new actinobacterial family Treboniaceae fam. nov.</title>
        <authorList>
            <person name="Rapoport D."/>
            <person name="Sagova-Mareckova M."/>
            <person name="Sedlacek I."/>
            <person name="Provaznik J."/>
            <person name="Kralova S."/>
            <person name="Pavlinic D."/>
            <person name="Benes V."/>
            <person name="Kopecky J."/>
        </authorList>
    </citation>
    <scope>NUCLEOTIDE SEQUENCE [LARGE SCALE GENOMIC DNA]</scope>
    <source>
        <strain evidence="5 6">15Tr583</strain>
    </source>
</reference>
<sequence>MYVVPDLGTGGAERHVTTLMPRLDPAQFTCSVVCIGAEGALFGDLVNAGIPAVALRRTKWQALAALAGLVREMRRRRPDVVLVRGYNAEMLGRIAAILAGVPHRVVWVHNCGDVGGDMRVRRLADRLLDRRTDAYFGVARAQARYLVENRGYPARKIRIIHNGVDPAGYQPADEQRARALLGIDPERPVVGIVAALRPEKDHALLLQAARRLVDEFPDLTVLVVGDGPMRSRIEQAAAELGLADHVLLVGARSDVPDILPALTVFTLCSYTIECFPMALLEAMASGRPAVCTDVGGVGEMLDDGITGYLVPPHDPVALADRLAELLRDRQLCQRMGGAARARVHREFGLDASVDAAARELTAVAGVAPRPGDRSGSLPERRPSGGPIRLTVVLDLTFVGGVEMLLRNLFRHFDPAVLRPRLVCLREAGPLADDFRAAGFEVETLDRTGRFDLRTLPRLVASLRADRTDAVLVAHHHRASLALGRLAAMIARVPVNIVAAHDMDLMSVGGRVLPRWAVRTLGVSDALVLLTASQGEYLRSQEGVGRHVWESVREVVIPNGIELPDCPGPAERERAREALGVTADDVVVGVVGRLSPQKAHHILFEAIARCLPDMPSLRLVVIGDGKLGPKLHSLAEQLGIGHRTTFLGTRRDVPLLLPGLDVSCLSSVHEGVPIALIEAMAAGVPIVASDCGAVRDIVDDGEQGYLVPIGDVDRFADRLRLLAGDPDLRARLGKAGRARAEREFNIKRTARAYEELLTELVLRA</sequence>
<dbReference type="PANTHER" id="PTHR12526:SF630">
    <property type="entry name" value="GLYCOSYLTRANSFERASE"/>
    <property type="match status" value="1"/>
</dbReference>
<feature type="domain" description="Glycosyltransferase subfamily 4-like N-terminal" evidence="4">
    <location>
        <begin position="10"/>
        <end position="166"/>
    </location>
</feature>
<keyword evidence="6" id="KW-1185">Reference proteome</keyword>
<keyword evidence="2 5" id="KW-0808">Transferase</keyword>
<dbReference type="AlphaFoldDB" id="A0A6P2BNL9"/>
<dbReference type="OrthoDB" id="3632147at2"/>